<dbReference type="PROSITE" id="PS51186">
    <property type="entry name" value="GNAT"/>
    <property type="match status" value="1"/>
</dbReference>
<name>A0AA86LXP7_RALSL</name>
<dbReference type="AlphaFoldDB" id="A0AA86LXP7"/>
<dbReference type="PANTHER" id="PTHR43451">
    <property type="entry name" value="ACETYLTRANSFERASE (GNAT) FAMILY PROTEIN"/>
    <property type="match status" value="1"/>
</dbReference>
<dbReference type="PANTHER" id="PTHR43451:SF1">
    <property type="entry name" value="ACETYLTRANSFERASE"/>
    <property type="match status" value="1"/>
</dbReference>
<dbReference type="InterPro" id="IPR000182">
    <property type="entry name" value="GNAT_dom"/>
</dbReference>
<accession>A0AA86LXP7</accession>
<dbReference type="SUPFAM" id="SSF55729">
    <property type="entry name" value="Acyl-CoA N-acyltransferases (Nat)"/>
    <property type="match status" value="1"/>
</dbReference>
<dbReference type="EMBL" id="CP025741">
    <property type="protein sequence ID" value="AYA45217.1"/>
    <property type="molecule type" value="Genomic_DNA"/>
</dbReference>
<reference evidence="3" key="1">
    <citation type="submission" date="2018-01" db="EMBL/GenBank/DDBJ databases">
        <title>Raltonia solanacearum P824 infects blueberry.</title>
        <authorList>
            <person name="Bocsanczy A.M."/>
            <person name="Norman D.J."/>
        </authorList>
    </citation>
    <scope>NUCLEOTIDE SEQUENCE [LARGE SCALE GENOMIC DNA]</scope>
    <source>
        <strain evidence="3">P824</strain>
    </source>
</reference>
<dbReference type="InterPro" id="IPR052564">
    <property type="entry name" value="N-acetyltrans/Recomb-assoc"/>
</dbReference>
<organism evidence="2 3">
    <name type="scientific">Ralstonia solanacearum</name>
    <name type="common">Pseudomonas solanacearum</name>
    <dbReference type="NCBI Taxonomy" id="305"/>
    <lineage>
        <taxon>Bacteria</taxon>
        <taxon>Pseudomonadati</taxon>
        <taxon>Pseudomonadota</taxon>
        <taxon>Betaproteobacteria</taxon>
        <taxon>Burkholderiales</taxon>
        <taxon>Burkholderiaceae</taxon>
        <taxon>Ralstonia</taxon>
        <taxon>Ralstonia solanacearum species complex</taxon>
    </lineage>
</organism>
<feature type="domain" description="N-acetyltransferase" evidence="1">
    <location>
        <begin position="15"/>
        <end position="154"/>
    </location>
</feature>
<dbReference type="Pfam" id="PF13673">
    <property type="entry name" value="Acetyltransf_10"/>
    <property type="match status" value="1"/>
</dbReference>
<protein>
    <submittedName>
        <fullName evidence="2">N-acetyltransferase</fullName>
    </submittedName>
</protein>
<sequence>MPGFSVLKAAPSQATEISQLIQGLAHYFLGEASSAAAQPFLTTFEPAAIAALITAPACKYFVAMESGLLVGVCALKDRKHIYHLFVAPEAQGRGVARALWEYARADAELDGATGSFTVNSSLHAVPVYERLGFHAIDSVQERNGVRFVPMASVR</sequence>
<evidence type="ECO:0000313" key="3">
    <source>
        <dbReference type="Proteomes" id="UP000262427"/>
    </source>
</evidence>
<dbReference type="Proteomes" id="UP000262427">
    <property type="component" value="Chromosome CM"/>
</dbReference>
<proteinExistence type="predicted"/>
<evidence type="ECO:0000259" key="1">
    <source>
        <dbReference type="PROSITE" id="PS51186"/>
    </source>
</evidence>
<evidence type="ECO:0000313" key="2">
    <source>
        <dbReference type="EMBL" id="AYA45217.1"/>
    </source>
</evidence>
<dbReference type="InterPro" id="IPR016181">
    <property type="entry name" value="Acyl_CoA_acyltransferase"/>
</dbReference>
<gene>
    <name evidence="2" type="ORF">RSP824_01195</name>
</gene>
<dbReference type="GO" id="GO:0016747">
    <property type="term" value="F:acyltransferase activity, transferring groups other than amino-acyl groups"/>
    <property type="evidence" value="ECO:0007669"/>
    <property type="project" value="InterPro"/>
</dbReference>
<dbReference type="CDD" id="cd04301">
    <property type="entry name" value="NAT_SF"/>
    <property type="match status" value="1"/>
</dbReference>
<dbReference type="Gene3D" id="3.40.630.30">
    <property type="match status" value="1"/>
</dbReference>